<sequence>MDDVSKPLDSQQSKRPEVDASGALAPVEDDPSAASDKKFAAAMTDACDLWRPPLVDYGFIAKWLDDCVKCHGDQCFNNPSDLRLVPGLQFIDCIARRIIPASEAVDKVYLTLSYVWGAPSGSTSGNVEENGSVSTLPIRLPRVVEDSIRVVKELGFRYLWVDRYCIPQADKRAKHTQIQLMGTIYARSAITIIAAAGEDAEYGLPGVGSRARNPQLRIDFESVYGLPRSLMVHHQPEDDIGSSLWSTRGWTYQEALLSKRRLVFTDNQVFFQCQHMICEESQTSSGPVSRQTVKTNKFVFPSPDDFKYTSTVWERINEFLKRTLSFERDAHPGYSSQHSGVAFLCGMPLFSRSSVHQPGDTTAKLGRNLKQGHKSFCEISVLIEGLLWADHWDDRAIGLPRAELSSTRLERPRRSEFPSWTWVGWKNTSQYALKVQRKMSCVDHAANCVISAVYEDRQMDMDWKKDAEKILENSALGLNPKFLDIKGTCFDVSLAWRKTGPWDGDPLESGWVYTEPLAFSASRLGIRKRNIPPNTLEEGEGKVHKLVALLLTRDWNNMEGFLSMKFLLVQPIEYSAGRWVYERVTSDSVFRDVDERLPADLLRWRQIEVVLKERELRLR</sequence>
<dbReference type="InterPro" id="IPR010730">
    <property type="entry name" value="HET"/>
</dbReference>
<evidence type="ECO:0000313" key="4">
    <source>
        <dbReference type="Proteomes" id="UP001278500"/>
    </source>
</evidence>
<evidence type="ECO:0000256" key="1">
    <source>
        <dbReference type="SAM" id="MobiDB-lite"/>
    </source>
</evidence>
<gene>
    <name evidence="3" type="ORF">B0H65DRAFT_506243</name>
</gene>
<dbReference type="RefSeq" id="XP_062683985.1">
    <property type="nucleotide sequence ID" value="XM_062828052.1"/>
</dbReference>
<evidence type="ECO:0000259" key="2">
    <source>
        <dbReference type="Pfam" id="PF06985"/>
    </source>
</evidence>
<reference evidence="3" key="1">
    <citation type="journal article" date="2023" name="Mol. Phylogenet. Evol.">
        <title>Genome-scale phylogeny and comparative genomics of the fungal order Sordariales.</title>
        <authorList>
            <person name="Hensen N."/>
            <person name="Bonometti L."/>
            <person name="Westerberg I."/>
            <person name="Brannstrom I.O."/>
            <person name="Guillou S."/>
            <person name="Cros-Aarteil S."/>
            <person name="Calhoun S."/>
            <person name="Haridas S."/>
            <person name="Kuo A."/>
            <person name="Mondo S."/>
            <person name="Pangilinan J."/>
            <person name="Riley R."/>
            <person name="LaButti K."/>
            <person name="Andreopoulos B."/>
            <person name="Lipzen A."/>
            <person name="Chen C."/>
            <person name="Yan M."/>
            <person name="Daum C."/>
            <person name="Ng V."/>
            <person name="Clum A."/>
            <person name="Steindorff A."/>
            <person name="Ohm R.A."/>
            <person name="Martin F."/>
            <person name="Silar P."/>
            <person name="Natvig D.O."/>
            <person name="Lalanne C."/>
            <person name="Gautier V."/>
            <person name="Ament-Velasquez S.L."/>
            <person name="Kruys A."/>
            <person name="Hutchinson M.I."/>
            <person name="Powell A.J."/>
            <person name="Barry K."/>
            <person name="Miller A.N."/>
            <person name="Grigoriev I.V."/>
            <person name="Debuchy R."/>
            <person name="Gladieux P."/>
            <person name="Hiltunen Thoren M."/>
            <person name="Johannesson H."/>
        </authorList>
    </citation>
    <scope>NUCLEOTIDE SEQUENCE</scope>
    <source>
        <strain evidence="3">CBS 560.94</strain>
    </source>
</reference>
<feature type="compositionally biased region" description="Basic and acidic residues" evidence="1">
    <location>
        <begin position="1"/>
        <end position="18"/>
    </location>
</feature>
<accession>A0AAE0JJ79</accession>
<proteinExistence type="predicted"/>
<reference evidence="3" key="2">
    <citation type="submission" date="2023-06" db="EMBL/GenBank/DDBJ databases">
        <authorList>
            <consortium name="Lawrence Berkeley National Laboratory"/>
            <person name="Haridas S."/>
            <person name="Hensen N."/>
            <person name="Bonometti L."/>
            <person name="Westerberg I."/>
            <person name="Brannstrom I.O."/>
            <person name="Guillou S."/>
            <person name="Cros-Aarteil S."/>
            <person name="Calhoun S."/>
            <person name="Kuo A."/>
            <person name="Mondo S."/>
            <person name="Pangilinan J."/>
            <person name="Riley R."/>
            <person name="Labutti K."/>
            <person name="Andreopoulos B."/>
            <person name="Lipzen A."/>
            <person name="Chen C."/>
            <person name="Yanf M."/>
            <person name="Daum C."/>
            <person name="Ng V."/>
            <person name="Clum A."/>
            <person name="Steindorff A."/>
            <person name="Ohm R."/>
            <person name="Martin F."/>
            <person name="Silar P."/>
            <person name="Natvig D."/>
            <person name="Lalanne C."/>
            <person name="Gautier V."/>
            <person name="Ament-Velasquez S.L."/>
            <person name="Kruys A."/>
            <person name="Hutchinson M.I."/>
            <person name="Powell A.J."/>
            <person name="Barry K."/>
            <person name="Miller A.N."/>
            <person name="Grigoriev I.V."/>
            <person name="Debuchy R."/>
            <person name="Gladieux P."/>
            <person name="Thoren M.H."/>
            <person name="Johannesson H."/>
        </authorList>
    </citation>
    <scope>NUCLEOTIDE SEQUENCE</scope>
    <source>
        <strain evidence="3">CBS 560.94</strain>
    </source>
</reference>
<dbReference type="Proteomes" id="UP001278500">
    <property type="component" value="Unassembled WGS sequence"/>
</dbReference>
<dbReference type="PANTHER" id="PTHR33112">
    <property type="entry name" value="DOMAIN PROTEIN, PUTATIVE-RELATED"/>
    <property type="match status" value="1"/>
</dbReference>
<dbReference type="Pfam" id="PF06985">
    <property type="entry name" value="HET"/>
    <property type="match status" value="1"/>
</dbReference>
<dbReference type="AlphaFoldDB" id="A0AAE0JJ79"/>
<dbReference type="GeneID" id="87865206"/>
<protein>
    <submittedName>
        <fullName evidence="3">Heterokaryon incompatibility protein-domain-containing protein</fullName>
    </submittedName>
</protein>
<keyword evidence="4" id="KW-1185">Reference proteome</keyword>
<evidence type="ECO:0000313" key="3">
    <source>
        <dbReference type="EMBL" id="KAK3350690.1"/>
    </source>
</evidence>
<dbReference type="PANTHER" id="PTHR33112:SF1">
    <property type="entry name" value="HETEROKARYON INCOMPATIBILITY DOMAIN-CONTAINING PROTEIN"/>
    <property type="match status" value="1"/>
</dbReference>
<name>A0AAE0JJ79_9PEZI</name>
<feature type="region of interest" description="Disordered" evidence="1">
    <location>
        <begin position="1"/>
        <end position="31"/>
    </location>
</feature>
<feature type="domain" description="Heterokaryon incompatibility" evidence="2">
    <location>
        <begin position="109"/>
        <end position="254"/>
    </location>
</feature>
<dbReference type="EMBL" id="JAUEPP010000002">
    <property type="protein sequence ID" value="KAK3350690.1"/>
    <property type="molecule type" value="Genomic_DNA"/>
</dbReference>
<organism evidence="3 4">
    <name type="scientific">Neurospora tetraspora</name>
    <dbReference type="NCBI Taxonomy" id="94610"/>
    <lineage>
        <taxon>Eukaryota</taxon>
        <taxon>Fungi</taxon>
        <taxon>Dikarya</taxon>
        <taxon>Ascomycota</taxon>
        <taxon>Pezizomycotina</taxon>
        <taxon>Sordariomycetes</taxon>
        <taxon>Sordariomycetidae</taxon>
        <taxon>Sordariales</taxon>
        <taxon>Sordariaceae</taxon>
        <taxon>Neurospora</taxon>
    </lineage>
</organism>
<comment type="caution">
    <text evidence="3">The sequence shown here is derived from an EMBL/GenBank/DDBJ whole genome shotgun (WGS) entry which is preliminary data.</text>
</comment>